<dbReference type="SUPFAM" id="SSF55120">
    <property type="entry name" value="Pseudouridine synthase"/>
    <property type="match status" value="1"/>
</dbReference>
<dbReference type="GO" id="GO:0000455">
    <property type="term" value="P:enzyme-directed rRNA pseudouridine synthesis"/>
    <property type="evidence" value="ECO:0007669"/>
    <property type="project" value="TreeGrafter"/>
</dbReference>
<dbReference type="Pfam" id="PF00849">
    <property type="entry name" value="PseudoU_synth_2"/>
    <property type="match status" value="1"/>
</dbReference>
<dbReference type="InterPro" id="IPR036986">
    <property type="entry name" value="S4_RNA-bd_sf"/>
</dbReference>
<evidence type="ECO:0000256" key="1">
    <source>
        <dbReference type="ARBA" id="ARBA00010876"/>
    </source>
</evidence>
<dbReference type="AlphaFoldDB" id="A0A3B1CLE8"/>
<accession>A0A3B1CLE8</accession>
<dbReference type="InterPro" id="IPR020103">
    <property type="entry name" value="PsdUridine_synth_cat_dom_sf"/>
</dbReference>
<organism evidence="4">
    <name type="scientific">hydrothermal vent metagenome</name>
    <dbReference type="NCBI Taxonomy" id="652676"/>
    <lineage>
        <taxon>unclassified sequences</taxon>
        <taxon>metagenomes</taxon>
        <taxon>ecological metagenomes</taxon>
    </lineage>
</organism>
<dbReference type="NCBIfam" id="TIGR00005">
    <property type="entry name" value="rluA_subfam"/>
    <property type="match status" value="1"/>
</dbReference>
<dbReference type="Gene3D" id="3.30.2350.10">
    <property type="entry name" value="Pseudouridine synthase"/>
    <property type="match status" value="1"/>
</dbReference>
<dbReference type="CDD" id="cd00165">
    <property type="entry name" value="S4"/>
    <property type="match status" value="1"/>
</dbReference>
<dbReference type="EC" id="5.4.99.23" evidence="4"/>
<sequence>MAIQRFLESLDCFAMLATTGYAKRSLREGASIPLALAAGSFILPTGCKTKMREVTYKVDPTGTRTRLDLFLTQVQSEISRSQVQRLIEQGHVSVNGLPVPAKYKVKPGDVIHLRVPDPTPMDLSPEPIPLNIVFEDECLVVVDKPPGMVVHPAPGHATGTLVHALLHHCQDLSGIGGVERPGIVHRLDKDTSGLVLVAKSEVAHQSLARQFKEREIRKVYLALVRGNVVKDRGVIDLPLGRHKVHRKKMAVRQEGGRSAVTGFEVIDRYAHFSYLRLFPKTGRTHQIRVHVAWMGHPILSDLTYGGKLDAKYMKMPRQALHAHQLEIRHPVSGEMKTFVSPLPADLGHYLKSHPLPTKKP</sequence>
<dbReference type="InterPro" id="IPR006225">
    <property type="entry name" value="PsdUridine_synth_RluC/D"/>
</dbReference>
<evidence type="ECO:0000313" key="4">
    <source>
        <dbReference type="EMBL" id="VAX30979.1"/>
    </source>
</evidence>
<dbReference type="PROSITE" id="PS50889">
    <property type="entry name" value="S4"/>
    <property type="match status" value="1"/>
</dbReference>
<dbReference type="InterPro" id="IPR006224">
    <property type="entry name" value="PsdUridine_synth_RluA-like_CS"/>
</dbReference>
<dbReference type="Gene3D" id="3.10.290.10">
    <property type="entry name" value="RNA-binding S4 domain"/>
    <property type="match status" value="1"/>
</dbReference>
<dbReference type="GO" id="GO:0003723">
    <property type="term" value="F:RNA binding"/>
    <property type="evidence" value="ECO:0007669"/>
    <property type="project" value="InterPro"/>
</dbReference>
<dbReference type="InterPro" id="IPR002942">
    <property type="entry name" value="S4_RNA-bd"/>
</dbReference>
<reference evidence="4" key="1">
    <citation type="submission" date="2018-06" db="EMBL/GenBank/DDBJ databases">
        <authorList>
            <person name="Zhirakovskaya E."/>
        </authorList>
    </citation>
    <scope>NUCLEOTIDE SEQUENCE</scope>
</reference>
<dbReference type="InterPro" id="IPR006145">
    <property type="entry name" value="PsdUridine_synth_RsuA/RluA"/>
</dbReference>
<name>A0A3B1CLE8_9ZZZZ</name>
<comment type="similarity">
    <text evidence="1">Belongs to the pseudouridine synthase RluA family.</text>
</comment>
<dbReference type="GO" id="GO:0160140">
    <property type="term" value="F:23S rRNA pseudouridine(1911/1915/1917) synthase activity"/>
    <property type="evidence" value="ECO:0007669"/>
    <property type="project" value="UniProtKB-EC"/>
</dbReference>
<dbReference type="InterPro" id="IPR050188">
    <property type="entry name" value="RluA_PseudoU_synthase"/>
</dbReference>
<evidence type="ECO:0000259" key="3">
    <source>
        <dbReference type="SMART" id="SM00363"/>
    </source>
</evidence>
<dbReference type="PANTHER" id="PTHR21600">
    <property type="entry name" value="MITOCHONDRIAL RNA PSEUDOURIDINE SYNTHASE"/>
    <property type="match status" value="1"/>
</dbReference>
<dbReference type="EMBL" id="UOGG01000137">
    <property type="protein sequence ID" value="VAX30979.1"/>
    <property type="molecule type" value="Genomic_DNA"/>
</dbReference>
<keyword evidence="2 4" id="KW-0413">Isomerase</keyword>
<evidence type="ECO:0000256" key="2">
    <source>
        <dbReference type="ARBA" id="ARBA00023235"/>
    </source>
</evidence>
<feature type="domain" description="RNA-binding S4" evidence="3">
    <location>
        <begin position="65"/>
        <end position="133"/>
    </location>
</feature>
<dbReference type="PROSITE" id="PS01129">
    <property type="entry name" value="PSI_RLU"/>
    <property type="match status" value="1"/>
</dbReference>
<dbReference type="SMART" id="SM00363">
    <property type="entry name" value="S4"/>
    <property type="match status" value="1"/>
</dbReference>
<dbReference type="Pfam" id="PF01479">
    <property type="entry name" value="S4"/>
    <property type="match status" value="1"/>
</dbReference>
<proteinExistence type="inferred from homology"/>
<dbReference type="SUPFAM" id="SSF55174">
    <property type="entry name" value="Alpha-L RNA-binding motif"/>
    <property type="match status" value="1"/>
</dbReference>
<dbReference type="CDD" id="cd02869">
    <property type="entry name" value="PseudoU_synth_RluA_like"/>
    <property type="match status" value="1"/>
</dbReference>
<protein>
    <submittedName>
        <fullName evidence="4">Ribosomal large subunit pseudouridine synthase D</fullName>
        <ecNumber evidence="4">5.4.99.23</ecNumber>
    </submittedName>
</protein>
<gene>
    <name evidence="4" type="ORF">MNBD_NITROSPINAE05-1466</name>
</gene>
<dbReference type="PANTHER" id="PTHR21600:SF44">
    <property type="entry name" value="RIBOSOMAL LARGE SUBUNIT PSEUDOURIDINE SYNTHASE D"/>
    <property type="match status" value="1"/>
</dbReference>